<dbReference type="Proteomes" id="UP000241890">
    <property type="component" value="Unassembled WGS sequence"/>
</dbReference>
<feature type="repeat" description="WD" evidence="8">
    <location>
        <begin position="699"/>
        <end position="740"/>
    </location>
</feature>
<keyword evidence="6 7" id="KW-0648">Protein biosynthesis</keyword>
<dbReference type="InterPro" id="IPR002048">
    <property type="entry name" value="EF_hand_dom"/>
</dbReference>
<evidence type="ECO:0000259" key="11">
    <source>
        <dbReference type="PROSITE" id="PS50250"/>
    </source>
</evidence>
<dbReference type="GO" id="GO:0033290">
    <property type="term" value="C:eukaryotic 48S preinitiation complex"/>
    <property type="evidence" value="ECO:0007669"/>
    <property type="project" value="UniProtKB-UniRule"/>
</dbReference>
<dbReference type="EMBL" id="BEYU01000087">
    <property type="protein sequence ID" value="GBG31008.1"/>
    <property type="molecule type" value="Genomic_DNA"/>
</dbReference>
<dbReference type="Pfam" id="PF10075">
    <property type="entry name" value="CSN8_PSD8_EIF3K"/>
    <property type="match status" value="1"/>
</dbReference>
<dbReference type="SMART" id="SM00320">
    <property type="entry name" value="WD40"/>
    <property type="match status" value="10"/>
</dbReference>
<dbReference type="PANTHER" id="PTHR13720">
    <property type="entry name" value="WD-40 REPEAT PROTEIN"/>
    <property type="match status" value="1"/>
</dbReference>
<dbReference type="GO" id="GO:0003743">
    <property type="term" value="F:translation initiation factor activity"/>
    <property type="evidence" value="ECO:0007669"/>
    <property type="project" value="UniProtKB-UniRule"/>
</dbReference>
<feature type="domain" description="EF-hand" evidence="10">
    <location>
        <begin position="61"/>
        <end position="96"/>
    </location>
</feature>
<feature type="domain" description="PCI" evidence="11">
    <location>
        <begin position="871"/>
        <end position="1033"/>
    </location>
</feature>
<dbReference type="GO" id="GO:0003723">
    <property type="term" value="F:RNA binding"/>
    <property type="evidence" value="ECO:0007669"/>
    <property type="project" value="UniProtKB-UniRule"/>
</dbReference>
<dbReference type="SUPFAM" id="SSF47473">
    <property type="entry name" value="EF-hand"/>
    <property type="match status" value="1"/>
</dbReference>
<comment type="subunit">
    <text evidence="7">Component of the eukaryotic translation initiation factor 3 (eIF-3) complex.</text>
</comment>
<accession>A0A2R5GMP8</accession>
<comment type="subcellular location">
    <subcellularLocation>
        <location evidence="7">Cytoplasm</location>
    </subcellularLocation>
</comment>
<evidence type="ECO:0000256" key="2">
    <source>
        <dbReference type="ARBA" id="ARBA00022540"/>
    </source>
</evidence>
<dbReference type="GO" id="GO:0016282">
    <property type="term" value="C:eukaryotic 43S preinitiation complex"/>
    <property type="evidence" value="ECO:0007669"/>
    <property type="project" value="UniProtKB-UniRule"/>
</dbReference>
<evidence type="ECO:0000256" key="5">
    <source>
        <dbReference type="ARBA" id="ARBA00022837"/>
    </source>
</evidence>
<dbReference type="Gene3D" id="1.10.10.10">
    <property type="entry name" value="Winged helix-like DNA-binding domain superfamily/Winged helix DNA-binding domain"/>
    <property type="match status" value="1"/>
</dbReference>
<organism evidence="12 13">
    <name type="scientific">Hondaea fermentalgiana</name>
    <dbReference type="NCBI Taxonomy" id="2315210"/>
    <lineage>
        <taxon>Eukaryota</taxon>
        <taxon>Sar</taxon>
        <taxon>Stramenopiles</taxon>
        <taxon>Bigyra</taxon>
        <taxon>Labyrinthulomycetes</taxon>
        <taxon>Thraustochytrida</taxon>
        <taxon>Thraustochytriidae</taxon>
        <taxon>Hondaea</taxon>
    </lineage>
</organism>
<keyword evidence="5" id="KW-0106">Calcium</keyword>
<reference evidence="12 13" key="1">
    <citation type="submission" date="2017-12" db="EMBL/GenBank/DDBJ databases">
        <title>Sequencing, de novo assembly and annotation of complete genome of a new Thraustochytrid species, strain FCC1311.</title>
        <authorList>
            <person name="Sedici K."/>
            <person name="Godart F."/>
            <person name="Aiese Cigliano R."/>
            <person name="Sanseverino W."/>
            <person name="Barakat M."/>
            <person name="Ortet P."/>
            <person name="Marechal E."/>
            <person name="Cagnac O."/>
            <person name="Amato A."/>
        </authorList>
    </citation>
    <scope>NUCLEOTIDE SEQUENCE [LARGE SCALE GENOMIC DNA]</scope>
</reference>
<dbReference type="Pfam" id="PF13499">
    <property type="entry name" value="EF-hand_7"/>
    <property type="match status" value="1"/>
</dbReference>
<comment type="similarity">
    <text evidence="7">Belongs to the eIF-3 subunit K family.</text>
</comment>
<dbReference type="CDD" id="cd00051">
    <property type="entry name" value="EFh"/>
    <property type="match status" value="1"/>
</dbReference>
<dbReference type="PROSITE" id="PS50250">
    <property type="entry name" value="PCI"/>
    <property type="match status" value="1"/>
</dbReference>
<dbReference type="GO" id="GO:0005509">
    <property type="term" value="F:calcium ion binding"/>
    <property type="evidence" value="ECO:0007669"/>
    <property type="project" value="InterPro"/>
</dbReference>
<dbReference type="GO" id="GO:0008017">
    <property type="term" value="F:microtubule binding"/>
    <property type="evidence" value="ECO:0007669"/>
    <property type="project" value="TreeGrafter"/>
</dbReference>
<comment type="function">
    <text evidence="7">Component of the eukaryotic translation initiation factor 3 (eIF-3) complex, which is involved in protein synthesis of a specialized repertoire of mRNAs and, together with other initiation factors, stimulates binding of mRNA and methionyl-tRNAi to the 40S ribosome. The eIF-3 complex specifically targets and initiates translation of a subset of mRNAs involved in cell proliferation.</text>
</comment>
<evidence type="ECO:0000256" key="7">
    <source>
        <dbReference type="HAMAP-Rule" id="MF_03010"/>
    </source>
</evidence>
<dbReference type="InterPro" id="IPR001680">
    <property type="entry name" value="WD40_rpt"/>
</dbReference>
<feature type="compositionally biased region" description="Basic and acidic residues" evidence="9">
    <location>
        <begin position="147"/>
        <end position="161"/>
    </location>
</feature>
<dbReference type="InterPro" id="IPR036388">
    <property type="entry name" value="WH-like_DNA-bd_sf"/>
</dbReference>
<dbReference type="GO" id="GO:0005929">
    <property type="term" value="C:cilium"/>
    <property type="evidence" value="ECO:0007669"/>
    <property type="project" value="UniProtKB-ARBA"/>
</dbReference>
<dbReference type="InterPro" id="IPR000717">
    <property type="entry name" value="PCI_dom"/>
</dbReference>
<dbReference type="InterPro" id="IPR009374">
    <property type="entry name" value="eIF3k"/>
</dbReference>
<dbReference type="PROSITE" id="PS00678">
    <property type="entry name" value="WD_REPEATS_1"/>
    <property type="match status" value="1"/>
</dbReference>
<dbReference type="InterPro" id="IPR019775">
    <property type="entry name" value="WD40_repeat_CS"/>
</dbReference>
<dbReference type="Gene3D" id="2.130.10.10">
    <property type="entry name" value="YVTN repeat-like/Quinoprotein amine dehydrogenase"/>
    <property type="match status" value="2"/>
</dbReference>
<evidence type="ECO:0000256" key="8">
    <source>
        <dbReference type="PROSITE-ProRule" id="PRU00221"/>
    </source>
</evidence>
<feature type="repeat" description="WD" evidence="8">
    <location>
        <begin position="565"/>
        <end position="607"/>
    </location>
</feature>
<dbReference type="InterPro" id="IPR011047">
    <property type="entry name" value="Quinoprotein_ADH-like_sf"/>
</dbReference>
<feature type="compositionally biased region" description="Polar residues" evidence="9">
    <location>
        <begin position="1021"/>
        <end position="1033"/>
    </location>
</feature>
<evidence type="ECO:0000256" key="6">
    <source>
        <dbReference type="ARBA" id="ARBA00022917"/>
    </source>
</evidence>
<evidence type="ECO:0000256" key="3">
    <source>
        <dbReference type="ARBA" id="ARBA00022574"/>
    </source>
</evidence>
<feature type="region of interest" description="Disordered" evidence="9">
    <location>
        <begin position="538"/>
        <end position="559"/>
    </location>
</feature>
<dbReference type="InterPro" id="IPR011992">
    <property type="entry name" value="EF-hand-dom_pair"/>
</dbReference>
<comment type="caution">
    <text evidence="12">The sequence shown here is derived from an EMBL/GenBank/DDBJ whole genome shotgun (WGS) entry which is preliminary data.</text>
</comment>
<dbReference type="HAMAP" id="MF_03010">
    <property type="entry name" value="eIF3k"/>
    <property type="match status" value="1"/>
</dbReference>
<keyword evidence="13" id="KW-1185">Reference proteome</keyword>
<feature type="region of interest" description="Disordered" evidence="9">
    <location>
        <begin position="143"/>
        <end position="181"/>
    </location>
</feature>
<dbReference type="InterPro" id="IPR016020">
    <property type="entry name" value="Transl_init_fac_sub12_N_euk"/>
</dbReference>
<dbReference type="SMART" id="SM00054">
    <property type="entry name" value="EFh"/>
    <property type="match status" value="2"/>
</dbReference>
<dbReference type="AlphaFoldDB" id="A0A2R5GMP8"/>
<dbReference type="GO" id="GO:0001732">
    <property type="term" value="P:formation of cytoplasmic translation initiation complex"/>
    <property type="evidence" value="ECO:0007669"/>
    <property type="project" value="UniProtKB-UniRule"/>
</dbReference>
<dbReference type="FunFam" id="2.130.10.10:FF:000320">
    <property type="entry name" value="echinoderm microtubule-associated protein-like 6"/>
    <property type="match status" value="1"/>
</dbReference>
<dbReference type="OrthoDB" id="206783at2759"/>
<dbReference type="SUPFAM" id="SSF48371">
    <property type="entry name" value="ARM repeat"/>
    <property type="match status" value="1"/>
</dbReference>
<dbReference type="PROSITE" id="PS50082">
    <property type="entry name" value="WD_REPEATS_2"/>
    <property type="match status" value="3"/>
</dbReference>
<dbReference type="PANTHER" id="PTHR13720:SF33">
    <property type="entry name" value="HELP DOMAIN-CONTAINING PROTEIN"/>
    <property type="match status" value="1"/>
</dbReference>
<feature type="domain" description="EF-hand" evidence="10">
    <location>
        <begin position="25"/>
        <end position="60"/>
    </location>
</feature>
<dbReference type="GO" id="GO:0043022">
    <property type="term" value="F:ribosome binding"/>
    <property type="evidence" value="ECO:0007669"/>
    <property type="project" value="InterPro"/>
</dbReference>
<dbReference type="SUPFAM" id="SSF82171">
    <property type="entry name" value="DPP6 N-terminal domain-like"/>
    <property type="match status" value="1"/>
</dbReference>
<feature type="region of interest" description="Disordered" evidence="9">
    <location>
        <begin position="1016"/>
        <end position="1035"/>
    </location>
</feature>
<keyword evidence="4" id="KW-0677">Repeat</keyword>
<sequence>MINSVDAVEAVLKENLEKRTKSSSNPERTLLKQFKQIDVNHDGCISFVEFRRALEPFTLGTPETLLKGLFERWDVDGSGNLSLQEFVQALFKSPAEREAIRAKQDDLRIERQESSVLAEDIIEQAKRRRAARKSAQTNFLPTSMRQRHAESVAKSAPEKRKTASQRRGPFRAAEDEKLDAENSPETIRYRVSNSWVSAYTPSNWNANETKRSGLLPEQTLDLEFVYGCNPRAGLIAKADGELVYAAAGLGIVYDPRKHEQRFFRGHTDDVTCIAVDPSQKYAATGCMGKNPQVHVWDLATMQIVGSTPAGFYERRITALAFSQRRPDVLIAIGGDNHHMLGIWEWTTGRILAQAPAQNGTPPQITAIVVDDETRSGSEERFVTCGFKHTKFWSLNLETGKLSGGKNGTYGKVTPQPRETRCAAFLAGGKTLVTGGSNGVMYLWDATSAKCKRAYPAHDGPVLAVLVAANHQLISAGAKDARLTYWSTESASQGAGALVNQEQVQMPTGSGAARQLALLSRGKASPVLVVAAQDGSLRMFSSSSSGSSGAPETRSSHSLGPWKTLVGGHAQDLYGLGAHPQLPGAFCTVGEDRRLIVWDATSRQLVQSIDLPAQARSVDICADPNGRGSAADRIAVGFKDGSFAVLDARTYEILHKAKHCTETIDDIRFSPDGRLLAVASHDNFIDVYLVQEGFKHLARCKGHSSYVTHIDWSADSRFLQSNSGSYETLVWDAVNGRIIPHASRIRDMEWASFSCVLGFDVMGIWPHGSDGTDVNAVARSPDHRLIVTGDDFGNVNLYNYPCLVGNAPHHALTGHSSHVMNTRWLADGSRETMGDNEMQKAAKGLLETDRYNKEILPELTQCVQAQVDQGWYDLEINTAILKLYQFHPDQDEGVVDLDVLLKILALALMQLPAADFKLCLYLVPSQYHLMDSVSQLTKLAEKLEGCQFTAFWQLLEKRPEVLAVVPGLEDALRKTIFQTVALTHQEIPKKALAEYLNYPVGNIAKDFGIEAKEDRFVMPASPGNQPKPSSQSTGPAEVQFPQLTQALAHSLF</sequence>
<dbReference type="GO" id="GO:0005852">
    <property type="term" value="C:eukaryotic translation initiation factor 3 complex"/>
    <property type="evidence" value="ECO:0007669"/>
    <property type="project" value="UniProtKB-UniRule"/>
</dbReference>
<dbReference type="PROSITE" id="PS00018">
    <property type="entry name" value="EF_HAND_1"/>
    <property type="match status" value="2"/>
</dbReference>
<dbReference type="InterPro" id="IPR033464">
    <property type="entry name" value="CSN8_PSD8_EIF3K"/>
</dbReference>
<evidence type="ECO:0000313" key="12">
    <source>
        <dbReference type="EMBL" id="GBG31008.1"/>
    </source>
</evidence>
<keyword evidence="2 7" id="KW-0396">Initiation factor</keyword>
<evidence type="ECO:0000313" key="13">
    <source>
        <dbReference type="Proteomes" id="UP000241890"/>
    </source>
</evidence>
<dbReference type="InterPro" id="IPR050630">
    <property type="entry name" value="WD_repeat_EMAP"/>
</dbReference>
<dbReference type="InterPro" id="IPR015943">
    <property type="entry name" value="WD40/YVTN_repeat-like_dom_sf"/>
</dbReference>
<protein>
    <recommendedName>
        <fullName evidence="7">Eukaryotic translation initiation factor 3 subunit K</fullName>
        <shortName evidence="7">eIF3k</shortName>
    </recommendedName>
    <alternativeName>
        <fullName evidence="7">eIF-3 p25</fullName>
    </alternativeName>
</protein>
<evidence type="ECO:0000256" key="4">
    <source>
        <dbReference type="ARBA" id="ARBA00022737"/>
    </source>
</evidence>
<evidence type="ECO:0000256" key="9">
    <source>
        <dbReference type="SAM" id="MobiDB-lite"/>
    </source>
</evidence>
<dbReference type="InterPro" id="IPR016024">
    <property type="entry name" value="ARM-type_fold"/>
</dbReference>
<dbReference type="GO" id="GO:0006446">
    <property type="term" value="P:regulation of translational initiation"/>
    <property type="evidence" value="ECO:0007669"/>
    <property type="project" value="InterPro"/>
</dbReference>
<dbReference type="SUPFAM" id="SSF50998">
    <property type="entry name" value="Quinoprotein alcohol dehydrogenase-like"/>
    <property type="match status" value="1"/>
</dbReference>
<dbReference type="InterPro" id="IPR055439">
    <property type="entry name" value="Beta-prop_EML_1st"/>
</dbReference>
<proteinExistence type="inferred from homology"/>
<dbReference type="InterPro" id="IPR055442">
    <property type="entry name" value="Beta-prop_EML-like_2nd"/>
</dbReference>
<dbReference type="Gene3D" id="1.10.238.10">
    <property type="entry name" value="EF-hand"/>
    <property type="match status" value="1"/>
</dbReference>
<keyword evidence="3 8" id="KW-0853">WD repeat</keyword>
<gene>
    <name evidence="12" type="ORF">FCC1311_072292</name>
</gene>
<dbReference type="InterPro" id="IPR018247">
    <property type="entry name" value="EF_Hand_1_Ca_BS"/>
</dbReference>
<feature type="repeat" description="WD" evidence="8">
    <location>
        <begin position="454"/>
        <end position="489"/>
    </location>
</feature>
<evidence type="ECO:0000259" key="10">
    <source>
        <dbReference type="PROSITE" id="PS50222"/>
    </source>
</evidence>
<dbReference type="Pfam" id="PF23409">
    <property type="entry name" value="Beta-prop_EML"/>
    <property type="match status" value="1"/>
</dbReference>
<name>A0A2R5GMP8_9STRA</name>
<dbReference type="PROSITE" id="PS50222">
    <property type="entry name" value="EF_HAND_2"/>
    <property type="match status" value="2"/>
</dbReference>
<dbReference type="Gene3D" id="1.25.40.250">
    <property type="entry name" value="ARM repeat, domain 1"/>
    <property type="match status" value="1"/>
</dbReference>
<evidence type="ECO:0000256" key="1">
    <source>
        <dbReference type="ARBA" id="ARBA00022490"/>
    </source>
</evidence>
<dbReference type="InParanoid" id="A0A2R5GMP8"/>
<dbReference type="Pfam" id="PF23414">
    <property type="entry name" value="Beta-prop_EML_2"/>
    <property type="match status" value="1"/>
</dbReference>
<keyword evidence="1 7" id="KW-0963">Cytoplasm</keyword>
<dbReference type="GO" id="GO:0005829">
    <property type="term" value="C:cytosol"/>
    <property type="evidence" value="ECO:0007669"/>
    <property type="project" value="UniProtKB-ARBA"/>
</dbReference>